<reference evidence="2" key="1">
    <citation type="submission" date="2023-07" db="EMBL/GenBank/DDBJ databases">
        <title>30 novel species of actinomycetes from the DSMZ collection.</title>
        <authorList>
            <person name="Nouioui I."/>
        </authorList>
    </citation>
    <scope>NUCLEOTIDE SEQUENCE [LARGE SCALE GENOMIC DNA]</scope>
    <source>
        <strain evidence="2">DSM 46792</strain>
    </source>
</reference>
<dbReference type="SUPFAM" id="SSF53756">
    <property type="entry name" value="UDP-Glycosyltransferase/glycogen phosphorylase"/>
    <property type="match status" value="1"/>
</dbReference>
<dbReference type="Proteomes" id="UP001183222">
    <property type="component" value="Unassembled WGS sequence"/>
</dbReference>
<name>A0ABU2KDY8_9ACTN</name>
<accession>A0ABU2KDY8</accession>
<gene>
    <name evidence="1" type="ORF">RM425_21080</name>
</gene>
<dbReference type="RefSeq" id="WP_311347201.1">
    <property type="nucleotide sequence ID" value="NZ_JAVREI010000026.1"/>
</dbReference>
<keyword evidence="1" id="KW-0328">Glycosyltransferase</keyword>
<proteinExistence type="predicted"/>
<dbReference type="GO" id="GO:0016757">
    <property type="term" value="F:glycosyltransferase activity"/>
    <property type="evidence" value="ECO:0007669"/>
    <property type="project" value="UniProtKB-KW"/>
</dbReference>
<dbReference type="EMBL" id="JAVREI010000026">
    <property type="protein sequence ID" value="MDT0278403.1"/>
    <property type="molecule type" value="Genomic_DNA"/>
</dbReference>
<dbReference type="EC" id="2.4.-.-" evidence="1"/>
<keyword evidence="1" id="KW-0808">Transferase</keyword>
<dbReference type="Pfam" id="PF13692">
    <property type="entry name" value="Glyco_trans_1_4"/>
    <property type="match status" value="1"/>
</dbReference>
<organism evidence="1 2">
    <name type="scientific">Blastococcus goldschmidtiae</name>
    <dbReference type="NCBI Taxonomy" id="3075546"/>
    <lineage>
        <taxon>Bacteria</taxon>
        <taxon>Bacillati</taxon>
        <taxon>Actinomycetota</taxon>
        <taxon>Actinomycetes</taxon>
        <taxon>Geodermatophilales</taxon>
        <taxon>Geodermatophilaceae</taxon>
        <taxon>Blastococcus</taxon>
    </lineage>
</organism>
<sequence>MPRSQADQSDVLAQNRQHYELLVWMAQRYAAVGDVEKVLRTAMLAGNYALWLPVGLLSDLRLERIVVSAVRGTGAVTVDGDRRNGRVLHVLSEAHGIGGHTRLAARWIGRDERTADVVLTNQSVPVPGLLIDAARTSGGALHDLRGAGQGLLDRARALREHMDRADVVVLHVHAYDVVALAAANLPGPRPPVIYEQHADLTYWLGVAAADVLCELRPAVRSLDVDLRRVPAERIAVLPMPVDEMGSAGSEDLRRRLGIRPDAVVALTVSDDWKVTSTAGRGLHDLVDKVLHFSSRLTMVLVGVQPNPAWERLARKYPGRVHSVGRVPDPSPYFALADVYLESYPTYAGTTALEAALRGLPVVGLADAADDDPAHLFQRWSPGLAGRPAAPTPSRLALTVSRLAADADLRRRDGEEAAVSVRALHDNPGWRIQLEALYARARSARAADVGDLGESPIDERYALLLLRTFTASQASVDPRAVVAPLGDLYDSALEGDLNAALLRGRESSLQVRVAAGWADHPAWTARLLALAAAQPRLRVSMPFVAADDALGTASVTRLTELIAGVGRTTEDCGDICLESQAAHAPLSLNGELAFTDEALVGLGHMIDSPMWGDVPASAQEPVAVAG</sequence>
<dbReference type="Gene3D" id="3.40.50.2000">
    <property type="entry name" value="Glycogen Phosphorylase B"/>
    <property type="match status" value="1"/>
</dbReference>
<keyword evidence="2" id="KW-1185">Reference proteome</keyword>
<protein>
    <submittedName>
        <fullName evidence="1">Glycosyltransferase</fullName>
        <ecNumber evidence="1">2.4.-.-</ecNumber>
    </submittedName>
</protein>
<comment type="caution">
    <text evidence="1">The sequence shown here is derived from an EMBL/GenBank/DDBJ whole genome shotgun (WGS) entry which is preliminary data.</text>
</comment>
<evidence type="ECO:0000313" key="2">
    <source>
        <dbReference type="Proteomes" id="UP001183222"/>
    </source>
</evidence>
<evidence type="ECO:0000313" key="1">
    <source>
        <dbReference type="EMBL" id="MDT0278403.1"/>
    </source>
</evidence>